<comment type="caution">
    <text evidence="1">The sequence shown here is derived from an EMBL/GenBank/DDBJ whole genome shotgun (WGS) entry which is preliminary data.</text>
</comment>
<evidence type="ECO:0000313" key="1">
    <source>
        <dbReference type="EMBL" id="KAA8565460.1"/>
    </source>
</evidence>
<protein>
    <submittedName>
        <fullName evidence="1">Uncharacterized protein</fullName>
    </submittedName>
</protein>
<organism evidence="1 2">
    <name type="scientific">Monilinia fructicola</name>
    <name type="common">Brown rot fungus</name>
    <name type="synonym">Ciboria fructicola</name>
    <dbReference type="NCBI Taxonomy" id="38448"/>
    <lineage>
        <taxon>Eukaryota</taxon>
        <taxon>Fungi</taxon>
        <taxon>Dikarya</taxon>
        <taxon>Ascomycota</taxon>
        <taxon>Pezizomycotina</taxon>
        <taxon>Leotiomycetes</taxon>
        <taxon>Helotiales</taxon>
        <taxon>Sclerotiniaceae</taxon>
        <taxon>Monilinia</taxon>
    </lineage>
</organism>
<gene>
    <name evidence="1" type="ORF">EYC84_009320</name>
</gene>
<dbReference type="VEuPathDB" id="FungiDB:MFRU_006g00430"/>
<accession>A0A5M9JA64</accession>
<dbReference type="Proteomes" id="UP000322873">
    <property type="component" value="Unassembled WGS sequence"/>
</dbReference>
<name>A0A5M9JA64_MONFR</name>
<evidence type="ECO:0000313" key="2">
    <source>
        <dbReference type="Proteomes" id="UP000322873"/>
    </source>
</evidence>
<proteinExistence type="predicted"/>
<dbReference type="AlphaFoldDB" id="A0A5M9JA64"/>
<reference evidence="1 2" key="1">
    <citation type="submission" date="2019-06" db="EMBL/GenBank/DDBJ databases">
        <title>Genome Sequence of the Brown Rot Fungal Pathogen Monilinia fructicola.</title>
        <authorList>
            <person name="De Miccolis Angelini R.M."/>
            <person name="Landi L."/>
            <person name="Abate D."/>
            <person name="Pollastro S."/>
            <person name="Romanazzi G."/>
            <person name="Faretra F."/>
        </authorList>
    </citation>
    <scope>NUCLEOTIDE SEQUENCE [LARGE SCALE GENOMIC DNA]</scope>
    <source>
        <strain evidence="1 2">Mfrc123</strain>
    </source>
</reference>
<keyword evidence="2" id="KW-1185">Reference proteome</keyword>
<sequence length="83" mass="9331">MSIGKEVRLAEWAPEVWRGILDFCQFDALCITVLNQLTPGAIFEIAKNPRPSNLILPMPEMPTRLDAARYDSNTWVSLALSNL</sequence>
<dbReference type="OrthoDB" id="10457678at2759"/>
<dbReference type="EMBL" id="VICG01000013">
    <property type="protein sequence ID" value="KAA8565460.1"/>
    <property type="molecule type" value="Genomic_DNA"/>
</dbReference>